<dbReference type="Pfam" id="PF25941">
    <property type="entry name" value="PDDEXK_16"/>
    <property type="match status" value="1"/>
</dbReference>
<dbReference type="GeneID" id="11948296"/>
<organism evidence="1 2">
    <name type="scientific">Halogeometricum pleomorphic virus 1</name>
    <dbReference type="NCBI Taxonomy" id="1156722"/>
    <lineage>
        <taxon>Viruses</taxon>
        <taxon>Monodnaviria</taxon>
        <taxon>Trapavirae</taxon>
        <taxon>Saleviricota</taxon>
        <taxon>Huolimaviricetes</taxon>
        <taxon>Haloruvirales</taxon>
        <taxon>Pleolipoviridae</taxon>
        <taxon>Betapleolipovirus</taxon>
        <taxon>Betapleolipovirus halogeometrici</taxon>
        <taxon>Betapleolipovirus HGPV1</taxon>
    </lineage>
</organism>
<dbReference type="KEGG" id="vg:11948296"/>
<dbReference type="InterPro" id="IPR058715">
    <property type="entry name" value="PDDEXK_nuclease-rel"/>
</dbReference>
<sequence length="126" mass="14260">MAKNRSKKAARFGAFAERAAFGRYGLEPDRDSWHDARDRDGRPWDVKACMLSRDSARFRLWADQHSRLRSEGGGYVFVGYLPRGSGIQVKQMRTVRAASITAEFYTAGNHAKGDQLKIPPRAVFVR</sequence>
<name>H9ABR0_9VIRU</name>
<evidence type="ECO:0000313" key="1">
    <source>
        <dbReference type="EMBL" id="AFD04030.1"/>
    </source>
</evidence>
<dbReference type="RefSeq" id="YP_005454303.1">
    <property type="nucleotide sequence ID" value="NC_017090.1"/>
</dbReference>
<gene>
    <name evidence="1" type="primary">ORF9</name>
</gene>
<dbReference type="Proteomes" id="UP000007570">
    <property type="component" value="Segment"/>
</dbReference>
<protein>
    <submittedName>
        <fullName evidence="1">ORF9</fullName>
    </submittedName>
</protein>
<proteinExistence type="predicted"/>
<keyword evidence="2" id="KW-1185">Reference proteome</keyword>
<dbReference type="EMBL" id="JN882267">
    <property type="protein sequence ID" value="AFD04030.1"/>
    <property type="molecule type" value="Genomic_DNA"/>
</dbReference>
<evidence type="ECO:0000313" key="2">
    <source>
        <dbReference type="Proteomes" id="UP000007570"/>
    </source>
</evidence>
<reference evidence="1 2" key="1">
    <citation type="journal article" date="2012" name="Nucleic Acids Res.">
        <title>Related haloarchaeal pleomorphic viruses contain different genome types.</title>
        <authorList>
            <person name="Sencilo A."/>
            <person name="Paulin L."/>
            <person name="Kellner S."/>
            <person name="Helm M."/>
            <person name="Roine E."/>
        </authorList>
    </citation>
    <scope>NUCLEOTIDE SEQUENCE [LARGE SCALE GENOMIC DNA]</scope>
</reference>
<accession>H9ABR0</accession>